<dbReference type="Pfam" id="PF06348">
    <property type="entry name" value="DUF1059"/>
    <property type="match status" value="1"/>
</dbReference>
<name>A0A087RZB8_9ARCH</name>
<accession>A0A087RZB8</accession>
<comment type="caution">
    <text evidence="1">The sequence shown here is derived from an EMBL/GenBank/DDBJ whole genome shotgun (WGS) entry which is preliminary data.</text>
</comment>
<sequence length="54" mass="6440">MSALNCRYYGFECNFEVKGDIKDIVNKMREHAFEEHKIDLSKEFLSQMSLRKIP</sequence>
<protein>
    <submittedName>
        <fullName evidence="1">Uncharacterized protein</fullName>
    </submittedName>
</protein>
<dbReference type="InterPro" id="IPR009409">
    <property type="entry name" value="DUF1059"/>
</dbReference>
<reference evidence="1 2" key="1">
    <citation type="submission" date="2014-06" db="EMBL/GenBank/DDBJ databases">
        <authorList>
            <person name="Ngugi D.K."/>
            <person name="Blom J."/>
            <person name="Alam I."/>
            <person name="Rashid M."/>
            <person name="Baalawi W."/>
            <person name="Zhang G."/>
            <person name="Hikmawan T."/>
            <person name="Guan Y."/>
            <person name="Antunes A."/>
            <person name="Siam R."/>
            <person name="El-Dorry H."/>
            <person name="Bajic V."/>
            <person name="Stingl U."/>
        </authorList>
    </citation>
    <scope>NUCLEOTIDE SEQUENCE [LARGE SCALE GENOMIC DNA]</scope>
    <source>
        <strain evidence="1">SCGC AAA799-P11</strain>
    </source>
</reference>
<dbReference type="Proteomes" id="UP000029387">
    <property type="component" value="Unassembled WGS sequence"/>
</dbReference>
<proteinExistence type="predicted"/>
<evidence type="ECO:0000313" key="2">
    <source>
        <dbReference type="Proteomes" id="UP000029387"/>
    </source>
</evidence>
<organism evidence="1 2">
    <name type="scientific">Marine Group I thaumarchaeote SCGC AAA799-P11</name>
    <dbReference type="NCBI Taxonomy" id="1502295"/>
    <lineage>
        <taxon>Archaea</taxon>
        <taxon>Nitrososphaerota</taxon>
        <taxon>Marine Group I</taxon>
    </lineage>
</organism>
<gene>
    <name evidence="1" type="ORF">AAA799P11_00943</name>
</gene>
<dbReference type="AlphaFoldDB" id="A0A087RZB8"/>
<keyword evidence="2" id="KW-1185">Reference proteome</keyword>
<evidence type="ECO:0000313" key="1">
    <source>
        <dbReference type="EMBL" id="KFM18822.1"/>
    </source>
</evidence>
<dbReference type="EMBL" id="JOSZ01000013">
    <property type="protein sequence ID" value="KFM18822.1"/>
    <property type="molecule type" value="Genomic_DNA"/>
</dbReference>